<protein>
    <recommendedName>
        <fullName evidence="3">Outer membrane protein OmpA-like transmembrane domain-containing protein</fullName>
    </recommendedName>
</protein>
<comment type="subcellular location">
    <subcellularLocation>
        <location evidence="1">Cell outer membrane</location>
    </subcellularLocation>
</comment>
<dbReference type="Pfam" id="PF01389">
    <property type="entry name" value="OmpA_membrane"/>
    <property type="match status" value="1"/>
</dbReference>
<dbReference type="STRING" id="1842727.RD110_25680"/>
<sequence>MTKKLSWVISSAGILTLGLGAFAPAAFAAGPDAPDLYIGGNISMNRASDLGGKIDSGLASQGIAANSSADKSSTDPSLRLGYKLTPNFAVEASYDHLSSHDVNSNISSPTADTASGHWKADGLGLHAVGIVPIDQNFSVYGRVGVEQFHTKFDLASTAGGSTALSNSGHNTSLVLGAGLSYAINKNVDTVVEYNRFNHVGDADTGRSAVNQFNVGLRYHFM</sequence>
<dbReference type="OrthoDB" id="9130661at2"/>
<dbReference type="AlphaFoldDB" id="A0A1P8K2D7"/>
<gene>
    <name evidence="4" type="ORF">RD110_25680</name>
</gene>
<dbReference type="EMBL" id="CP019236">
    <property type="protein sequence ID" value="APW40172.1"/>
    <property type="molecule type" value="Genomic_DNA"/>
</dbReference>
<evidence type="ECO:0000313" key="4">
    <source>
        <dbReference type="EMBL" id="APW40172.1"/>
    </source>
</evidence>
<name>A0A1P8K2D7_9BURK</name>
<evidence type="ECO:0000256" key="1">
    <source>
        <dbReference type="ARBA" id="ARBA00004442"/>
    </source>
</evidence>
<reference evidence="4 5" key="1">
    <citation type="submission" date="2017-01" db="EMBL/GenBank/DDBJ databases">
        <authorList>
            <person name="Mah S.A."/>
            <person name="Swanson W.J."/>
            <person name="Moy G.W."/>
            <person name="Vacquier V.D."/>
        </authorList>
    </citation>
    <scope>NUCLEOTIDE SEQUENCE [LARGE SCALE GENOMIC DNA]</scope>
    <source>
        <strain evidence="4 5">DCY110</strain>
    </source>
</reference>
<keyword evidence="5" id="KW-1185">Reference proteome</keyword>
<feature type="chain" id="PRO_5012162078" description="Outer membrane protein OmpA-like transmembrane domain-containing protein" evidence="2">
    <location>
        <begin position="29"/>
        <end position="221"/>
    </location>
</feature>
<keyword evidence="2" id="KW-0732">Signal</keyword>
<dbReference type="InterPro" id="IPR000498">
    <property type="entry name" value="OmpA-like_TM_dom"/>
</dbReference>
<dbReference type="InterPro" id="IPR011250">
    <property type="entry name" value="OMP/PagP_B-barrel"/>
</dbReference>
<feature type="domain" description="Outer membrane protein OmpA-like transmembrane" evidence="3">
    <location>
        <begin position="33"/>
        <end position="220"/>
    </location>
</feature>
<dbReference type="RefSeq" id="WP_076203603.1">
    <property type="nucleotide sequence ID" value="NZ_CP019236.1"/>
</dbReference>
<organism evidence="4 5">
    <name type="scientific">Rhodoferax koreensis</name>
    <dbReference type="NCBI Taxonomy" id="1842727"/>
    <lineage>
        <taxon>Bacteria</taxon>
        <taxon>Pseudomonadati</taxon>
        <taxon>Pseudomonadota</taxon>
        <taxon>Betaproteobacteria</taxon>
        <taxon>Burkholderiales</taxon>
        <taxon>Comamonadaceae</taxon>
        <taxon>Rhodoferax</taxon>
    </lineage>
</organism>
<evidence type="ECO:0000256" key="2">
    <source>
        <dbReference type="SAM" id="SignalP"/>
    </source>
</evidence>
<dbReference type="SUPFAM" id="SSF56925">
    <property type="entry name" value="OMPA-like"/>
    <property type="match status" value="1"/>
</dbReference>
<dbReference type="GO" id="GO:0009279">
    <property type="term" value="C:cell outer membrane"/>
    <property type="evidence" value="ECO:0007669"/>
    <property type="project" value="UniProtKB-SubCell"/>
</dbReference>
<evidence type="ECO:0000259" key="3">
    <source>
        <dbReference type="Pfam" id="PF01389"/>
    </source>
</evidence>
<evidence type="ECO:0000313" key="5">
    <source>
        <dbReference type="Proteomes" id="UP000186609"/>
    </source>
</evidence>
<feature type="signal peptide" evidence="2">
    <location>
        <begin position="1"/>
        <end position="28"/>
    </location>
</feature>
<accession>A0A1P8K2D7</accession>
<dbReference type="Gene3D" id="2.40.160.20">
    <property type="match status" value="1"/>
</dbReference>
<dbReference type="Proteomes" id="UP000186609">
    <property type="component" value="Chromosome"/>
</dbReference>
<dbReference type="KEGG" id="rhy:RD110_25680"/>
<dbReference type="NCBIfam" id="TIGR01414">
    <property type="entry name" value="autotrans_barl"/>
    <property type="match status" value="1"/>
</dbReference>
<dbReference type="InterPro" id="IPR006315">
    <property type="entry name" value="OM_autotransptr_brl_dom"/>
</dbReference>
<proteinExistence type="predicted"/>